<keyword evidence="2" id="KW-1133">Transmembrane helix</keyword>
<feature type="domain" description="Yeast cell wall synthesis Kre9/Knh1-like N-terminal" evidence="3">
    <location>
        <begin position="465"/>
        <end position="549"/>
    </location>
</feature>
<keyword evidence="2" id="KW-0472">Membrane</keyword>
<organism evidence="4">
    <name type="scientific">marine sediment metagenome</name>
    <dbReference type="NCBI Taxonomy" id="412755"/>
    <lineage>
        <taxon>unclassified sequences</taxon>
        <taxon>metagenomes</taxon>
        <taxon>ecological metagenomes</taxon>
    </lineage>
</organism>
<evidence type="ECO:0000259" key="3">
    <source>
        <dbReference type="Pfam" id="PF10342"/>
    </source>
</evidence>
<dbReference type="AlphaFoldDB" id="A0A0F9HRU6"/>
<evidence type="ECO:0000256" key="2">
    <source>
        <dbReference type="SAM" id="Phobius"/>
    </source>
</evidence>
<keyword evidence="2" id="KW-0812">Transmembrane</keyword>
<reference evidence="4" key="1">
    <citation type="journal article" date="2015" name="Nature">
        <title>Complex archaea that bridge the gap between prokaryotes and eukaryotes.</title>
        <authorList>
            <person name="Spang A."/>
            <person name="Saw J.H."/>
            <person name="Jorgensen S.L."/>
            <person name="Zaremba-Niedzwiedzka K."/>
            <person name="Martijn J."/>
            <person name="Lind A.E."/>
            <person name="van Eijk R."/>
            <person name="Schleper C."/>
            <person name="Guy L."/>
            <person name="Ettema T.J."/>
        </authorList>
    </citation>
    <scope>NUCLEOTIDE SEQUENCE</scope>
</reference>
<dbReference type="InterPro" id="IPR052982">
    <property type="entry name" value="SRP1/TIP1-like"/>
</dbReference>
<evidence type="ECO:0000256" key="1">
    <source>
        <dbReference type="ARBA" id="ARBA00022729"/>
    </source>
</evidence>
<dbReference type="Pfam" id="PF10342">
    <property type="entry name" value="Kre9_KNH"/>
    <property type="match status" value="4"/>
</dbReference>
<feature type="domain" description="Yeast cell wall synthesis Kre9/Knh1-like N-terminal" evidence="3">
    <location>
        <begin position="371"/>
        <end position="455"/>
    </location>
</feature>
<accession>A0A0F9HRU6</accession>
<dbReference type="EMBL" id="LAZR01014297">
    <property type="protein sequence ID" value="KKM18101.1"/>
    <property type="molecule type" value="Genomic_DNA"/>
</dbReference>
<feature type="domain" description="Yeast cell wall synthesis Kre9/Knh1-like N-terminal" evidence="3">
    <location>
        <begin position="276"/>
        <end position="361"/>
    </location>
</feature>
<keyword evidence="1" id="KW-0732">Signal</keyword>
<name>A0A0F9HRU6_9ZZZZ</name>
<feature type="domain" description="Yeast cell wall synthesis Kre9/Knh1-like N-terminal" evidence="3">
    <location>
        <begin position="558"/>
        <end position="643"/>
    </location>
</feature>
<dbReference type="PANTHER" id="PTHR40633:SF1">
    <property type="entry name" value="GPI ANCHORED SERINE-THREONINE RICH PROTEIN (AFU_ORTHOLOGUE AFUA_1G03630)"/>
    <property type="match status" value="1"/>
</dbReference>
<dbReference type="PANTHER" id="PTHR40633">
    <property type="entry name" value="MATRIX PROTEIN, PUTATIVE (AFU_ORTHOLOGUE AFUA_8G05410)-RELATED"/>
    <property type="match status" value="1"/>
</dbReference>
<gene>
    <name evidence="4" type="ORF">LCGC14_1669080</name>
</gene>
<protein>
    <recommendedName>
        <fullName evidence="3">Yeast cell wall synthesis Kre9/Knh1-like N-terminal domain-containing protein</fullName>
    </recommendedName>
</protein>
<dbReference type="InterPro" id="IPR018466">
    <property type="entry name" value="Kre9/Knh1-like_N"/>
</dbReference>
<feature type="transmembrane region" description="Helical" evidence="2">
    <location>
        <begin position="748"/>
        <end position="765"/>
    </location>
</feature>
<comment type="caution">
    <text evidence="4">The sequence shown here is derived from an EMBL/GenBank/DDBJ whole genome shotgun (WGS) entry which is preliminary data.</text>
</comment>
<sequence length="772" mass="87984">MIKSKLTSLMILGLLFTLPFIDLFTSGMANDDFPSYIGIREGYEYGWDLNIYLTEWTQWNADNMSNMLGVLFNQDIYMHLTRVYDDWSWDPTPPQSIWPLTVDLILPENTSKLLEAYGIDDLINYTPINCTFGYEVPDLPPVNRYFPRNVYIGNDTESFAKQHLFGGMATSPYWIQYVPFAPININWTEFVEVSEAELENHWGEWVANTTITAQTDGYLMNVPAYGYIGNSLPIKINITYNSDSVLSYFSIEYGGDMLLDYILTTEISEDTITVTSPVSTSSWEINTSNSITWTSTGTIADVKIDLYLGGVFEREITSNTTNDGEFLWKIPSNLPVSTQYQIKITDVSHSTYYDFSDNFEIIIPTITVTSPISTSSWEINTSNSITWTSTGTITDVKIDLYLGGVFEREITSNTTNDGEFLWKIPSNLPVSTQYQIKITDVSHSTYYDFSDNFEIIIPTITVTSPISTSSWEINTSNSITWTSTGTITDVKIDLYLGGVFEREITSNTTNDGEFLWKIPSDISPFNLYQIKITDASNSSYYDLSDNFEIFVPAITVTSPISTSSWEKGTSNNITWTSTGMITYVKIELYLIGVFEREITSSTINDGEFNWTIPSDISPFNLYQIKITDVSNSSYYDFSDNFEIFFPAITVTSPISTSSWEKGTFNNITWISNGPFEYVKIELYLNGIFEREIVSNTNNDGYLLWLTPSNPPHSTQYQIKITDVSNSNWFNFSANFEIYDSPILRFPRYDYLMMISFFVTISLILIKKKMIKN</sequence>
<proteinExistence type="predicted"/>
<evidence type="ECO:0000313" key="4">
    <source>
        <dbReference type="EMBL" id="KKM18101.1"/>
    </source>
</evidence>